<dbReference type="SUPFAM" id="SSF49562">
    <property type="entry name" value="C2 domain (Calcium/lipid-binding domain, CaLB)"/>
    <property type="match status" value="1"/>
</dbReference>
<proteinExistence type="inferred from homology"/>
<feature type="region of interest" description="Disordered" evidence="16">
    <location>
        <begin position="501"/>
        <end position="523"/>
    </location>
</feature>
<evidence type="ECO:0000256" key="3">
    <source>
        <dbReference type="ARBA" id="ARBA00010585"/>
    </source>
</evidence>
<keyword evidence="9" id="KW-0805">Transcription regulation</keyword>
<dbReference type="PROSITE" id="PS50020">
    <property type="entry name" value="WW_DOMAIN_2"/>
    <property type="match status" value="2"/>
</dbReference>
<dbReference type="InterPro" id="IPR001202">
    <property type="entry name" value="WW_dom"/>
</dbReference>
<keyword evidence="8" id="KW-0677">Repeat</keyword>
<evidence type="ECO:0000256" key="6">
    <source>
        <dbReference type="ARBA" id="ARBA00022490"/>
    </source>
</evidence>
<keyword evidence="12" id="KW-0804">Transcription</keyword>
<dbReference type="Gene3D" id="2.20.70.10">
    <property type="match status" value="2"/>
</dbReference>
<feature type="compositionally biased region" description="Polar residues" evidence="16">
    <location>
        <begin position="774"/>
        <end position="788"/>
    </location>
</feature>
<dbReference type="OrthoDB" id="2020426at2759"/>
<evidence type="ECO:0000256" key="13">
    <source>
        <dbReference type="ARBA" id="ARBA00024960"/>
    </source>
</evidence>
<keyword evidence="5" id="KW-1003">Cell membrane</keyword>
<evidence type="ECO:0000256" key="4">
    <source>
        <dbReference type="ARBA" id="ARBA00013712"/>
    </source>
</evidence>
<evidence type="ECO:0000256" key="5">
    <source>
        <dbReference type="ARBA" id="ARBA00022475"/>
    </source>
</evidence>
<protein>
    <recommendedName>
        <fullName evidence="4">Protein kibra</fullName>
    </recommendedName>
</protein>
<dbReference type="Proteomes" id="UP001153620">
    <property type="component" value="Chromosome 2"/>
</dbReference>
<feature type="coiled-coil region" evidence="15">
    <location>
        <begin position="987"/>
        <end position="1031"/>
    </location>
</feature>
<evidence type="ECO:0000256" key="1">
    <source>
        <dbReference type="ARBA" id="ARBA00004221"/>
    </source>
</evidence>
<feature type="compositionally biased region" description="Acidic residues" evidence="16">
    <location>
        <begin position="811"/>
        <end position="823"/>
    </location>
</feature>
<evidence type="ECO:0000256" key="16">
    <source>
        <dbReference type="SAM" id="MobiDB-lite"/>
    </source>
</evidence>
<reference evidence="19" key="2">
    <citation type="submission" date="2022-10" db="EMBL/GenBank/DDBJ databases">
        <authorList>
            <consortium name="ENA_rothamsted_submissions"/>
            <consortium name="culmorum"/>
            <person name="King R."/>
        </authorList>
    </citation>
    <scope>NUCLEOTIDE SEQUENCE</scope>
</reference>
<dbReference type="GO" id="GO:0016324">
    <property type="term" value="C:apical plasma membrane"/>
    <property type="evidence" value="ECO:0007669"/>
    <property type="project" value="UniProtKB-SubCell"/>
</dbReference>
<dbReference type="PANTHER" id="PTHR14791">
    <property type="entry name" value="BOMB/KIRA PROTEINS"/>
    <property type="match status" value="1"/>
</dbReference>
<feature type="domain" description="WW" evidence="18">
    <location>
        <begin position="11"/>
        <end position="44"/>
    </location>
</feature>
<reference evidence="19" key="1">
    <citation type="submission" date="2022-01" db="EMBL/GenBank/DDBJ databases">
        <authorList>
            <person name="King R."/>
        </authorList>
    </citation>
    <scope>NUCLEOTIDE SEQUENCE</scope>
</reference>
<feature type="region of interest" description="Disordered" evidence="16">
    <location>
        <begin position="810"/>
        <end position="831"/>
    </location>
</feature>
<dbReference type="PANTHER" id="PTHR14791:SF29">
    <property type="entry name" value="PROTEIN KIBRA"/>
    <property type="match status" value="1"/>
</dbReference>
<sequence length="1137" mass="129302">MPKSMNKNEDLPLPYNWERGQDYDGKVYYIDHTRKITTWIDPRDRTFFIDWGFDVNGKSDIGEWYTKPETFADCIGNELPLGWEESYDNQIGVFYINHNNQCTQLEDPRLEWRDMQEQMLKEYMSSAEEQLEAKKEIYDIKQQRLLLAQDEYNHLNALATSRTSLCSSASSCSTKFDPDLLRADLALAKERVNRLRKEMARIQNEMSYTQKGVETLHSVEQKLSSHQNGCYSINEAQAIMEEVKKIQKSLLLGEKEKKELMHSLAQVKEDLTRLQLRQESPDASTFNLNDRVSAASQTDICLDAFPIGAREMAKLRMKYDEYRKKVKDIQEKLAALEERIRPGELESDQDRLLLFQEKKQLLMEYRSISPRSRSEDEMTKIKQLCKKLESDLNNAYEESNQCIAYRLKLHEEKQMLLQELLDALREVTHLENQLKSVSASTLSISSSGSSLGSLSTASSKGSLSGISFTDIYGDPLMTDPRVDMVDLSRQIQYFLPPSTSEISLSSRSSLSTAETPPASPLKQEPMYENAQEALAAALFEVIPSTSQQQQNILLDCNRLKEHLQEYAKQKRLSPINEKGLLHIPQSVLSRSSSASNTVSAAVSDESVAGDSGVFEASRASTQIKESAQIQVTLKYLTEECALLITIERARNLTVLGLPSGCQLYIKAILLPAASGNSVILRTKTFNEFLKPVFGASVQIPISLSKVYTKSLQIKIMMLLSQKEDWVGSAQISLAEFSTHQDGNSKWYNIISRENMNETEVEENLVAAKEESSDESTVISSQTSTLTRNQGHDEMQQAVLAMSLQEQLSYCSDEEESDEEEGNDEACGGKLDEVYDDDSTAQMIETYMNEVQSYSVMNVEIETVDAQTNTENLPDYQQRTLMLRLRERTSASTNSLRDPKIYPIEDRSSLVKRSQTFSPSVACNKSRYICRRSDSDSAMHFNITAAVSAQPQPHPFRRGAVERRSLRYHGKAPRVLAKSAPGLPPRTSIDLELDLKAQQSRLESLNDQITKLRELKHRLEQARDANDIQIANWALENDEFKSLINECNINSEEDRRVQKLFRKTSKEIYKLRKAKVDKTKPDMISFKEKMAFFTRRGTSLVPEIPTNNATNNNSNDREISEEDARKYSYVLDRDGVEV</sequence>
<evidence type="ECO:0000256" key="14">
    <source>
        <dbReference type="ARBA" id="ARBA00025969"/>
    </source>
</evidence>
<comment type="subcellular location">
    <subcellularLocation>
        <location evidence="1">Apical cell membrane</location>
    </subcellularLocation>
    <subcellularLocation>
        <location evidence="2">Cytoplasm</location>
    </subcellularLocation>
</comment>
<evidence type="ECO:0000313" key="19">
    <source>
        <dbReference type="EMBL" id="CAG9802564.1"/>
    </source>
</evidence>
<dbReference type="InterPro" id="IPR051105">
    <property type="entry name" value="WWC/KIBRA_Hippo_Reg"/>
</dbReference>
<dbReference type="GO" id="GO:0005737">
    <property type="term" value="C:cytoplasm"/>
    <property type="evidence" value="ECO:0007669"/>
    <property type="project" value="UniProtKB-SubCell"/>
</dbReference>
<dbReference type="SUPFAM" id="SSF51045">
    <property type="entry name" value="WW domain"/>
    <property type="match status" value="2"/>
</dbReference>
<evidence type="ECO:0000256" key="2">
    <source>
        <dbReference type="ARBA" id="ARBA00004496"/>
    </source>
</evidence>
<dbReference type="InterPro" id="IPR035892">
    <property type="entry name" value="C2_domain_sf"/>
</dbReference>
<evidence type="ECO:0000256" key="10">
    <source>
        <dbReference type="ARBA" id="ARBA00023054"/>
    </source>
</evidence>
<dbReference type="InterPro" id="IPR000008">
    <property type="entry name" value="C2_dom"/>
</dbReference>
<evidence type="ECO:0000259" key="17">
    <source>
        <dbReference type="PROSITE" id="PS50004"/>
    </source>
</evidence>
<feature type="domain" description="WW" evidence="18">
    <location>
        <begin position="77"/>
        <end position="110"/>
    </location>
</feature>
<gene>
    <name evidence="19" type="ORF">CHIRRI_LOCUS5470</name>
</gene>
<dbReference type="EMBL" id="OU895878">
    <property type="protein sequence ID" value="CAG9802564.1"/>
    <property type="molecule type" value="Genomic_DNA"/>
</dbReference>
<dbReference type="InterPro" id="IPR057747">
    <property type="entry name" value="WWC1_hairpin"/>
</dbReference>
<comment type="function">
    <text evidence="13">Regulator of the Hippo/SWH (Sav/Wts/Hpo) signaling pathway, a signaling pathway that plays a pivotal role in organ size control and tumor suppression by restricting proliferation and promoting apoptosis. The core of this pathway is composed of a kinase cascade wherein Hippo (Hpo), in complex with its regulatory protein Salvador (Sav), phosphorylates and activates Warts (Wts) in complex with its regulatory protein Mats, which in turn phosphorylates and inactivates the Yorkie (Yki) oncoprotein. Kibra acts synergistically along with Ex and Mer to regulate the Hippo signaling pathway.</text>
</comment>
<keyword evidence="10 15" id="KW-0175">Coiled coil</keyword>
<dbReference type="GO" id="GO:0060090">
    <property type="term" value="F:molecular adaptor activity"/>
    <property type="evidence" value="ECO:0007669"/>
    <property type="project" value="TreeGrafter"/>
</dbReference>
<dbReference type="AlphaFoldDB" id="A0A9N9RPV9"/>
<dbReference type="SMART" id="SM00456">
    <property type="entry name" value="WW"/>
    <property type="match status" value="2"/>
</dbReference>
<dbReference type="Pfam" id="PF25802">
    <property type="entry name" value="WWC1"/>
    <property type="match status" value="1"/>
</dbReference>
<feature type="region of interest" description="Disordered" evidence="16">
    <location>
        <begin position="767"/>
        <end position="789"/>
    </location>
</feature>
<evidence type="ECO:0000256" key="12">
    <source>
        <dbReference type="ARBA" id="ARBA00023163"/>
    </source>
</evidence>
<dbReference type="CDD" id="cd00201">
    <property type="entry name" value="WW"/>
    <property type="match status" value="2"/>
</dbReference>
<accession>A0A9N9RPV9</accession>
<dbReference type="PROSITE" id="PS01159">
    <property type="entry name" value="WW_DOMAIN_1"/>
    <property type="match status" value="1"/>
</dbReference>
<feature type="coiled-coil region" evidence="15">
    <location>
        <begin position="371"/>
        <end position="433"/>
    </location>
</feature>
<evidence type="ECO:0000313" key="20">
    <source>
        <dbReference type="Proteomes" id="UP001153620"/>
    </source>
</evidence>
<dbReference type="GO" id="GO:0019900">
    <property type="term" value="F:kinase binding"/>
    <property type="evidence" value="ECO:0007669"/>
    <property type="project" value="TreeGrafter"/>
</dbReference>
<feature type="coiled-coil region" evidence="15">
    <location>
        <begin position="312"/>
        <end position="339"/>
    </location>
</feature>
<evidence type="ECO:0000256" key="8">
    <source>
        <dbReference type="ARBA" id="ARBA00022737"/>
    </source>
</evidence>
<feature type="domain" description="C2" evidence="17">
    <location>
        <begin position="625"/>
        <end position="747"/>
    </location>
</feature>
<keyword evidence="7" id="KW-0597">Phosphoprotein</keyword>
<dbReference type="InterPro" id="IPR036020">
    <property type="entry name" value="WW_dom_sf"/>
</dbReference>
<evidence type="ECO:0000256" key="9">
    <source>
        <dbReference type="ARBA" id="ARBA00023015"/>
    </source>
</evidence>
<evidence type="ECO:0000256" key="7">
    <source>
        <dbReference type="ARBA" id="ARBA00022553"/>
    </source>
</evidence>
<name>A0A9N9RPV9_9DIPT</name>
<dbReference type="GO" id="GO:0006355">
    <property type="term" value="P:regulation of DNA-templated transcription"/>
    <property type="evidence" value="ECO:0007669"/>
    <property type="project" value="TreeGrafter"/>
</dbReference>
<feature type="compositionally biased region" description="Low complexity" evidence="16">
    <location>
        <begin position="501"/>
        <end position="516"/>
    </location>
</feature>
<keyword evidence="6" id="KW-0963">Cytoplasm</keyword>
<evidence type="ECO:0000256" key="15">
    <source>
        <dbReference type="SAM" id="Coils"/>
    </source>
</evidence>
<comment type="similarity">
    <text evidence="3">Belongs to the WWC family. KIBRA subfamily.</text>
</comment>
<dbReference type="GO" id="GO:0035330">
    <property type="term" value="P:regulation of hippo signaling"/>
    <property type="evidence" value="ECO:0007669"/>
    <property type="project" value="TreeGrafter"/>
</dbReference>
<evidence type="ECO:0000259" key="18">
    <source>
        <dbReference type="PROSITE" id="PS50020"/>
    </source>
</evidence>
<dbReference type="Gene3D" id="2.60.40.150">
    <property type="entry name" value="C2 domain"/>
    <property type="match status" value="1"/>
</dbReference>
<dbReference type="Pfam" id="PF00397">
    <property type="entry name" value="WW"/>
    <property type="match status" value="1"/>
</dbReference>
<keyword evidence="11" id="KW-0472">Membrane</keyword>
<dbReference type="GO" id="GO:0046621">
    <property type="term" value="P:negative regulation of organ growth"/>
    <property type="evidence" value="ECO:0007669"/>
    <property type="project" value="TreeGrafter"/>
</dbReference>
<keyword evidence="20" id="KW-1185">Reference proteome</keyword>
<organism evidence="19 20">
    <name type="scientific">Chironomus riparius</name>
    <dbReference type="NCBI Taxonomy" id="315576"/>
    <lineage>
        <taxon>Eukaryota</taxon>
        <taxon>Metazoa</taxon>
        <taxon>Ecdysozoa</taxon>
        <taxon>Arthropoda</taxon>
        <taxon>Hexapoda</taxon>
        <taxon>Insecta</taxon>
        <taxon>Pterygota</taxon>
        <taxon>Neoptera</taxon>
        <taxon>Endopterygota</taxon>
        <taxon>Diptera</taxon>
        <taxon>Nematocera</taxon>
        <taxon>Chironomoidea</taxon>
        <taxon>Chironomidae</taxon>
        <taxon>Chironominae</taxon>
        <taxon>Chironomus</taxon>
    </lineage>
</organism>
<dbReference type="PROSITE" id="PS50004">
    <property type="entry name" value="C2"/>
    <property type="match status" value="1"/>
</dbReference>
<dbReference type="GO" id="GO:0016477">
    <property type="term" value="P:cell migration"/>
    <property type="evidence" value="ECO:0007669"/>
    <property type="project" value="TreeGrafter"/>
</dbReference>
<comment type="subunit">
    <text evidence="14">Forms a complex with Mer and Ex. Interacts (via domain WW 1) with Ex (via RXPPXY motif). Interacts with Mer, Sav, Hpo and Wts.</text>
</comment>
<evidence type="ECO:0000256" key="11">
    <source>
        <dbReference type="ARBA" id="ARBA00023136"/>
    </source>
</evidence>